<sequence>MLGLLSFGQELSGYDLKKWADWSLKFFYWSPSYSQIYGELKRLEKAGYALSRVELTENTRGKRVYTITDAGREAVRRWARDAPVEPPVLKHGVMLRVWLGHLLEPERLREIIIQHRDYAEKMIRLARADAEGASEIPAWAYPEMVLRWSQRYYEAERDLAQQMLADLDELAARPRPKPVPGAYTRLRE</sequence>
<evidence type="ECO:0000313" key="4">
    <source>
        <dbReference type="Proteomes" id="UP001500665"/>
    </source>
</evidence>
<name>A0ABP4BFE7_9ACTN</name>
<feature type="domain" description="Transcription regulator PadR C-terminal" evidence="2">
    <location>
        <begin position="90"/>
        <end position="167"/>
    </location>
</feature>
<gene>
    <name evidence="3" type="ORF">GCM10009550_28390</name>
</gene>
<keyword evidence="4" id="KW-1185">Reference proteome</keyword>
<dbReference type="Proteomes" id="UP001500665">
    <property type="component" value="Unassembled WGS sequence"/>
</dbReference>
<accession>A0ABP4BFE7</accession>
<feature type="domain" description="Transcription regulator PadR N-terminal" evidence="1">
    <location>
        <begin position="2"/>
        <end position="76"/>
    </location>
</feature>
<dbReference type="InterPro" id="IPR036388">
    <property type="entry name" value="WH-like_DNA-bd_sf"/>
</dbReference>
<dbReference type="PANTHER" id="PTHR43252:SF6">
    <property type="entry name" value="NEGATIVE TRANSCRIPTION REGULATOR PADR"/>
    <property type="match status" value="1"/>
</dbReference>
<dbReference type="EMBL" id="BAAAHH010000009">
    <property type="protein sequence ID" value="GAA0950143.1"/>
    <property type="molecule type" value="Genomic_DNA"/>
</dbReference>
<dbReference type="Gene3D" id="1.10.10.10">
    <property type="entry name" value="Winged helix-like DNA-binding domain superfamily/Winged helix DNA-binding domain"/>
    <property type="match status" value="1"/>
</dbReference>
<dbReference type="Pfam" id="PF10400">
    <property type="entry name" value="Vir_act_alpha_C"/>
    <property type="match status" value="1"/>
</dbReference>
<dbReference type="InterPro" id="IPR005149">
    <property type="entry name" value="Tscrpt_reg_PadR_N"/>
</dbReference>
<reference evidence="4" key="1">
    <citation type="journal article" date="2019" name="Int. J. Syst. Evol. Microbiol.">
        <title>The Global Catalogue of Microorganisms (GCM) 10K type strain sequencing project: providing services to taxonomists for standard genome sequencing and annotation.</title>
        <authorList>
            <consortium name="The Broad Institute Genomics Platform"/>
            <consortium name="The Broad Institute Genome Sequencing Center for Infectious Disease"/>
            <person name="Wu L."/>
            <person name="Ma J."/>
        </authorList>
    </citation>
    <scope>NUCLEOTIDE SEQUENCE [LARGE SCALE GENOMIC DNA]</scope>
    <source>
        <strain evidence="4">JCM 10696</strain>
    </source>
</reference>
<proteinExistence type="predicted"/>
<dbReference type="InterPro" id="IPR018309">
    <property type="entry name" value="Tscrpt_reg_PadR_C"/>
</dbReference>
<comment type="caution">
    <text evidence="3">The sequence shown here is derived from an EMBL/GenBank/DDBJ whole genome shotgun (WGS) entry which is preliminary data.</text>
</comment>
<organism evidence="3 4">
    <name type="scientific">Actinocorallia libanotica</name>
    <dbReference type="NCBI Taxonomy" id="46162"/>
    <lineage>
        <taxon>Bacteria</taxon>
        <taxon>Bacillati</taxon>
        <taxon>Actinomycetota</taxon>
        <taxon>Actinomycetes</taxon>
        <taxon>Streptosporangiales</taxon>
        <taxon>Thermomonosporaceae</taxon>
        <taxon>Actinocorallia</taxon>
    </lineage>
</organism>
<dbReference type="InterPro" id="IPR036390">
    <property type="entry name" value="WH_DNA-bd_sf"/>
</dbReference>
<protein>
    <submittedName>
        <fullName evidence="3">PadR family transcriptional regulator</fullName>
    </submittedName>
</protein>
<dbReference type="SUPFAM" id="SSF46785">
    <property type="entry name" value="Winged helix' DNA-binding domain"/>
    <property type="match status" value="1"/>
</dbReference>
<evidence type="ECO:0000313" key="3">
    <source>
        <dbReference type="EMBL" id="GAA0950143.1"/>
    </source>
</evidence>
<evidence type="ECO:0000259" key="2">
    <source>
        <dbReference type="Pfam" id="PF10400"/>
    </source>
</evidence>
<dbReference type="Pfam" id="PF03551">
    <property type="entry name" value="PadR"/>
    <property type="match status" value="1"/>
</dbReference>
<evidence type="ECO:0000259" key="1">
    <source>
        <dbReference type="Pfam" id="PF03551"/>
    </source>
</evidence>
<dbReference type="PANTHER" id="PTHR43252">
    <property type="entry name" value="TRANSCRIPTIONAL REGULATOR YQJI"/>
    <property type="match status" value="1"/>
</dbReference>